<accession>A0A6C0JZJ8</accession>
<reference evidence="3" key="1">
    <citation type="journal article" date="2020" name="Nature">
        <title>Giant virus diversity and host interactions through global metagenomics.</title>
        <authorList>
            <person name="Schulz F."/>
            <person name="Roux S."/>
            <person name="Paez-Espino D."/>
            <person name="Jungbluth S."/>
            <person name="Walsh D.A."/>
            <person name="Denef V.J."/>
            <person name="McMahon K.D."/>
            <person name="Konstantinidis K.T."/>
            <person name="Eloe-Fadrosh E.A."/>
            <person name="Kyrpides N.C."/>
            <person name="Woyke T."/>
        </authorList>
    </citation>
    <scope>NUCLEOTIDE SEQUENCE</scope>
    <source>
        <strain evidence="3">GVMAG-S-1101165-84</strain>
    </source>
</reference>
<dbReference type="InterPro" id="IPR052580">
    <property type="entry name" value="Lipid_Hydrolase"/>
</dbReference>
<name>A0A6C0JZJ8_9ZZZZ</name>
<proteinExistence type="predicted"/>
<dbReference type="AlphaFoldDB" id="A0A6C0JZJ8"/>
<dbReference type="PANTHER" id="PTHR46394">
    <property type="entry name" value="ANNEXIN"/>
    <property type="match status" value="1"/>
</dbReference>
<protein>
    <recommendedName>
        <fullName evidence="2">PNPLA domain-containing protein</fullName>
    </recommendedName>
</protein>
<dbReference type="PROSITE" id="PS51635">
    <property type="entry name" value="PNPLA"/>
    <property type="match status" value="1"/>
</dbReference>
<keyword evidence="1" id="KW-0443">Lipid metabolism</keyword>
<dbReference type="InterPro" id="IPR016035">
    <property type="entry name" value="Acyl_Trfase/lysoPLipase"/>
</dbReference>
<evidence type="ECO:0000259" key="2">
    <source>
        <dbReference type="PROSITE" id="PS51635"/>
    </source>
</evidence>
<dbReference type="Gene3D" id="3.40.1090.10">
    <property type="entry name" value="Cytosolic phospholipase A2 catalytic domain"/>
    <property type="match status" value="2"/>
</dbReference>
<organism evidence="3">
    <name type="scientific">viral metagenome</name>
    <dbReference type="NCBI Taxonomy" id="1070528"/>
    <lineage>
        <taxon>unclassified sequences</taxon>
        <taxon>metagenomes</taxon>
        <taxon>organismal metagenomes</taxon>
    </lineage>
</organism>
<dbReference type="InterPro" id="IPR002641">
    <property type="entry name" value="PNPLA_dom"/>
</dbReference>
<dbReference type="Pfam" id="PF01734">
    <property type="entry name" value="Patatin"/>
    <property type="match status" value="1"/>
</dbReference>
<evidence type="ECO:0000313" key="3">
    <source>
        <dbReference type="EMBL" id="QHU11212.1"/>
    </source>
</evidence>
<sequence>MWQKIYLCGGGMNTICHMGALQHLETTGHLRFVKEWMGISAGAMQAMCLAAGYTVAEMVAFSLSFDFQQITEVDEAAGWLLNMGFDTGNKLLRLLNAFLKEKGLKETITFRQLYEQTGRSFRTFVANLNTGELVTYSKELTPDYCITHATRASMSLPYYFQPFQCPQTGHLLCDGGIINNYPLSHLTEEERQETLGFLLQSKLPPLDTIELTDMMTRPLQIFMQARLSMVSEHNPEQTLRIYLKKSYAVEFGLDATVKKELMDLGTQSANEFLQKRRIPVRRYSVG</sequence>
<dbReference type="PANTHER" id="PTHR46394:SF1">
    <property type="entry name" value="PNPLA DOMAIN-CONTAINING PROTEIN"/>
    <property type="match status" value="1"/>
</dbReference>
<feature type="domain" description="PNPLA" evidence="2">
    <location>
        <begin position="5"/>
        <end position="187"/>
    </location>
</feature>
<dbReference type="GO" id="GO:0006629">
    <property type="term" value="P:lipid metabolic process"/>
    <property type="evidence" value="ECO:0007669"/>
    <property type="project" value="UniProtKB-KW"/>
</dbReference>
<dbReference type="SUPFAM" id="SSF52151">
    <property type="entry name" value="FabD/lysophospholipase-like"/>
    <property type="match status" value="1"/>
</dbReference>
<evidence type="ECO:0000256" key="1">
    <source>
        <dbReference type="ARBA" id="ARBA00023098"/>
    </source>
</evidence>
<dbReference type="EMBL" id="MN740780">
    <property type="protein sequence ID" value="QHU11212.1"/>
    <property type="molecule type" value="Genomic_DNA"/>
</dbReference>